<reference evidence="1" key="1">
    <citation type="submission" date="2020-04" db="EMBL/GenBank/DDBJ databases">
        <title>A chromosome-scale assembly and high-density genetic map of the yellow drum (Nibea albiflora) genome.</title>
        <authorList>
            <person name="Xu D."/>
            <person name="Zhang W."/>
            <person name="Chen R."/>
            <person name="Tan P."/>
            <person name="Wang L."/>
            <person name="Song H."/>
            <person name="Tian L."/>
            <person name="Zhu Q."/>
            <person name="Wang B."/>
        </authorList>
    </citation>
    <scope>NUCLEOTIDE SEQUENCE</scope>
    <source>
        <strain evidence="1">ZJHYS-2018</strain>
    </source>
</reference>
<sequence length="121" mass="13738">MHIMTATFAYVRLNLDSAGGYVSDPNHTDGNTNHSVKTQEKTPSLRERWIDKRLSGGREEEGVEEVVEGEQVKKQRMNKESQDGNKRGPETNGGEKPMHPEPIYKYHLRRGVDDGKRMETG</sequence>
<name>A0ACB7FLG4_NIBAL</name>
<comment type="caution">
    <text evidence="1">The sequence shown here is derived from an EMBL/GenBank/DDBJ whole genome shotgun (WGS) entry which is preliminary data.</text>
</comment>
<dbReference type="EMBL" id="CM024789">
    <property type="protein sequence ID" value="KAG8015024.1"/>
    <property type="molecule type" value="Genomic_DNA"/>
</dbReference>
<gene>
    <name evidence="1" type="ORF">GBF38_022263</name>
</gene>
<proteinExistence type="predicted"/>
<dbReference type="Proteomes" id="UP000805704">
    <property type="component" value="Chromosome 1"/>
</dbReference>
<evidence type="ECO:0000313" key="2">
    <source>
        <dbReference type="Proteomes" id="UP000805704"/>
    </source>
</evidence>
<evidence type="ECO:0000313" key="1">
    <source>
        <dbReference type="EMBL" id="KAG8015024.1"/>
    </source>
</evidence>
<protein>
    <submittedName>
        <fullName evidence="1">Uncharacterized protein</fullName>
    </submittedName>
</protein>
<organism evidence="1 2">
    <name type="scientific">Nibea albiflora</name>
    <name type="common">Yellow drum</name>
    <name type="synonym">Corvina albiflora</name>
    <dbReference type="NCBI Taxonomy" id="240163"/>
    <lineage>
        <taxon>Eukaryota</taxon>
        <taxon>Metazoa</taxon>
        <taxon>Chordata</taxon>
        <taxon>Craniata</taxon>
        <taxon>Vertebrata</taxon>
        <taxon>Euteleostomi</taxon>
        <taxon>Actinopterygii</taxon>
        <taxon>Neopterygii</taxon>
        <taxon>Teleostei</taxon>
        <taxon>Neoteleostei</taxon>
        <taxon>Acanthomorphata</taxon>
        <taxon>Eupercaria</taxon>
        <taxon>Sciaenidae</taxon>
        <taxon>Nibea</taxon>
    </lineage>
</organism>
<accession>A0ACB7FLG4</accession>
<keyword evidence="2" id="KW-1185">Reference proteome</keyword>